<evidence type="ECO:0000256" key="26">
    <source>
        <dbReference type="ARBA" id="ARBA00034105"/>
    </source>
</evidence>
<dbReference type="AlphaFoldDB" id="A0AAX7TMS8"/>
<evidence type="ECO:0000256" key="34">
    <source>
        <dbReference type="SAM" id="MobiDB-lite"/>
    </source>
</evidence>
<evidence type="ECO:0000256" key="25">
    <source>
        <dbReference type="ARBA" id="ARBA00023288"/>
    </source>
</evidence>
<dbReference type="NCBIfam" id="TIGR00177">
    <property type="entry name" value="molyb_syn"/>
    <property type="match status" value="2"/>
</dbReference>
<evidence type="ECO:0000256" key="24">
    <source>
        <dbReference type="ARBA" id="ARBA00023273"/>
    </source>
</evidence>
<evidence type="ECO:0000256" key="5">
    <source>
        <dbReference type="ARBA" id="ARBA00005046"/>
    </source>
</evidence>
<dbReference type="PANTHER" id="PTHR10192">
    <property type="entry name" value="MOLYBDOPTERIN BIOSYNTHESIS PROTEIN"/>
    <property type="match status" value="1"/>
</dbReference>
<dbReference type="GO" id="GO:0098970">
    <property type="term" value="P:postsynaptic neurotransmitter receptor diffusion trapping"/>
    <property type="evidence" value="ECO:0007669"/>
    <property type="project" value="TreeGrafter"/>
</dbReference>
<keyword evidence="10" id="KW-1003">Cell membrane</keyword>
<dbReference type="Gene3D" id="2.40.340.10">
    <property type="entry name" value="MoeA, C-terminal, domain IV"/>
    <property type="match status" value="1"/>
</dbReference>
<feature type="compositionally biased region" description="Low complexity" evidence="34">
    <location>
        <begin position="230"/>
        <end position="242"/>
    </location>
</feature>
<reference evidence="36" key="2">
    <citation type="submission" date="2025-08" db="UniProtKB">
        <authorList>
            <consortium name="Ensembl"/>
        </authorList>
    </citation>
    <scope>IDENTIFICATION</scope>
</reference>
<keyword evidence="23" id="KW-0511">Multifunctional enzyme</keyword>
<dbReference type="PROSITE" id="PS01078">
    <property type="entry name" value="MOCF_BIOSYNTHESIS_1"/>
    <property type="match status" value="1"/>
</dbReference>
<comment type="cofactor">
    <cofactor evidence="1 33">
        <name>Mg(2+)</name>
        <dbReference type="ChEBI" id="CHEBI:18420"/>
    </cofactor>
</comment>
<dbReference type="CDD" id="cd00887">
    <property type="entry name" value="MoeA"/>
    <property type="match status" value="1"/>
</dbReference>
<evidence type="ECO:0000256" key="33">
    <source>
        <dbReference type="RuleBase" id="RU365090"/>
    </source>
</evidence>
<dbReference type="InterPro" id="IPR036135">
    <property type="entry name" value="MoeA_linker/N_sf"/>
</dbReference>
<keyword evidence="17 33" id="KW-0460">Magnesium</keyword>
<dbReference type="GeneTree" id="ENSGT00390000016577"/>
<dbReference type="GO" id="GO:0006777">
    <property type="term" value="P:Mo-molybdopterin cofactor biosynthetic process"/>
    <property type="evidence" value="ECO:0007669"/>
    <property type="project" value="UniProtKB-UniRule"/>
</dbReference>
<dbReference type="Ensembl" id="ENSACLT00000046313.1">
    <property type="protein sequence ID" value="ENSACLP00000058453.1"/>
    <property type="gene ID" value="ENSACLG00000024628.2"/>
</dbReference>
<evidence type="ECO:0000256" key="30">
    <source>
        <dbReference type="ARBA" id="ARBA00059974"/>
    </source>
</evidence>
<dbReference type="GO" id="GO:0005856">
    <property type="term" value="C:cytoskeleton"/>
    <property type="evidence" value="ECO:0007669"/>
    <property type="project" value="UniProtKB-SubCell"/>
</dbReference>
<evidence type="ECO:0000256" key="10">
    <source>
        <dbReference type="ARBA" id="ARBA00022475"/>
    </source>
</evidence>
<feature type="compositionally biased region" description="Polar residues" evidence="34">
    <location>
        <begin position="278"/>
        <end position="300"/>
    </location>
</feature>
<dbReference type="GO" id="GO:0097112">
    <property type="term" value="P:gamma-aminobutyric acid receptor clustering"/>
    <property type="evidence" value="ECO:0007669"/>
    <property type="project" value="TreeGrafter"/>
</dbReference>
<dbReference type="GO" id="GO:0072579">
    <property type="term" value="P:glycine receptor clustering"/>
    <property type="evidence" value="ECO:0007669"/>
    <property type="project" value="TreeGrafter"/>
</dbReference>
<evidence type="ECO:0000256" key="8">
    <source>
        <dbReference type="ARBA" id="ARBA00012509"/>
    </source>
</evidence>
<evidence type="ECO:0000256" key="13">
    <source>
        <dbReference type="ARBA" id="ARBA00022679"/>
    </source>
</evidence>
<dbReference type="SUPFAM" id="SSF63882">
    <property type="entry name" value="MoeA N-terminal region -like"/>
    <property type="match status" value="1"/>
</dbReference>
<dbReference type="SUPFAM" id="SSF53218">
    <property type="entry name" value="Molybdenum cofactor biosynthesis proteins"/>
    <property type="match status" value="2"/>
</dbReference>
<comment type="catalytic activity">
    <reaction evidence="28">
        <text>molybdopterin + ATP + H(+) = adenylyl-molybdopterin + diphosphate</text>
        <dbReference type="Rhea" id="RHEA:31331"/>
        <dbReference type="ChEBI" id="CHEBI:15378"/>
        <dbReference type="ChEBI" id="CHEBI:30616"/>
        <dbReference type="ChEBI" id="CHEBI:33019"/>
        <dbReference type="ChEBI" id="CHEBI:58698"/>
        <dbReference type="ChEBI" id="CHEBI:62727"/>
        <dbReference type="EC" id="2.7.7.75"/>
    </reaction>
    <physiologicalReaction direction="left-to-right" evidence="28">
        <dbReference type="Rhea" id="RHEA:31332"/>
    </physiologicalReaction>
</comment>
<comment type="pathway">
    <text evidence="5 33">Cofactor biosynthesis; molybdopterin biosynthesis.</text>
</comment>
<dbReference type="Pfam" id="PF00994">
    <property type="entry name" value="MoCF_biosynth"/>
    <property type="match status" value="2"/>
</dbReference>
<evidence type="ECO:0000256" key="28">
    <source>
        <dbReference type="ARBA" id="ARBA00051501"/>
    </source>
</evidence>
<feature type="compositionally biased region" description="Basic and acidic residues" evidence="34">
    <location>
        <begin position="248"/>
        <end position="259"/>
    </location>
</feature>
<evidence type="ECO:0000256" key="32">
    <source>
        <dbReference type="ARBA" id="ARBA00073890"/>
    </source>
</evidence>
<dbReference type="InterPro" id="IPR005110">
    <property type="entry name" value="MoeA_linker/N"/>
</dbReference>
<evidence type="ECO:0000256" key="9">
    <source>
        <dbReference type="ARBA" id="ARBA00013269"/>
    </source>
</evidence>
<comment type="subcellular location">
    <subcellularLocation>
        <location evidence="3">Cell projection</location>
        <location evidence="3">Dendrite</location>
    </subcellularLocation>
    <subcellularLocation>
        <location evidence="2">Cytoplasm</location>
        <location evidence="2">Cytoskeleton</location>
    </subcellularLocation>
    <subcellularLocation>
        <location evidence="4">Cytoplasm</location>
        <location evidence="4">Cytosol</location>
    </subcellularLocation>
    <subcellularLocation>
        <location evidence="31">Postsynaptic cell membrane</location>
        <topology evidence="31">Lipid-anchor</topology>
        <orientation evidence="31">Cytoplasmic side</orientation>
    </subcellularLocation>
    <subcellularLocation>
        <location evidence="26">Postsynaptic density</location>
    </subcellularLocation>
</comment>
<accession>A0AAX7TMS8</accession>
<evidence type="ECO:0000256" key="20">
    <source>
        <dbReference type="ARBA" id="ARBA00023150"/>
    </source>
</evidence>
<dbReference type="GO" id="GO:0005829">
    <property type="term" value="C:cytosol"/>
    <property type="evidence" value="ECO:0007669"/>
    <property type="project" value="UniProtKB-SubCell"/>
</dbReference>
<feature type="domain" description="MoaB/Mog" evidence="35">
    <location>
        <begin position="533"/>
        <end position="676"/>
    </location>
</feature>
<dbReference type="Pfam" id="PF03454">
    <property type="entry name" value="MoeA_C"/>
    <property type="match status" value="1"/>
</dbReference>
<keyword evidence="14 33" id="KW-0479">Metal-binding</keyword>
<dbReference type="Gene3D" id="2.170.190.11">
    <property type="entry name" value="Molybdopterin biosynthesis moea protein, domain 3"/>
    <property type="match status" value="1"/>
</dbReference>
<name>A0AAX7TMS8_ASTCA</name>
<comment type="similarity">
    <text evidence="33">Belongs to the MoeA family.</text>
</comment>
<reference evidence="36" key="3">
    <citation type="submission" date="2025-09" db="UniProtKB">
        <authorList>
            <consortium name="Ensembl"/>
        </authorList>
    </citation>
    <scope>IDENTIFICATION</scope>
</reference>
<evidence type="ECO:0000256" key="1">
    <source>
        <dbReference type="ARBA" id="ARBA00001946"/>
    </source>
</evidence>
<evidence type="ECO:0000256" key="27">
    <source>
        <dbReference type="ARBA" id="ARBA00050229"/>
    </source>
</evidence>
<keyword evidence="22" id="KW-0628">Postsynaptic cell membrane</keyword>
<comment type="catalytic activity">
    <reaction evidence="27">
        <text>adenylyl-molybdopterin + molybdate = Mo-molybdopterin + AMP + H(+)</text>
        <dbReference type="Rhea" id="RHEA:35047"/>
        <dbReference type="ChEBI" id="CHEBI:15378"/>
        <dbReference type="ChEBI" id="CHEBI:36264"/>
        <dbReference type="ChEBI" id="CHEBI:62727"/>
        <dbReference type="ChEBI" id="CHEBI:71302"/>
        <dbReference type="ChEBI" id="CHEBI:456215"/>
        <dbReference type="EC" id="2.10.1.1"/>
    </reaction>
    <physiologicalReaction direction="left-to-right" evidence="27">
        <dbReference type="Rhea" id="RHEA:35048"/>
    </physiologicalReaction>
</comment>
<feature type="region of interest" description="Disordered" evidence="34">
    <location>
        <begin position="276"/>
        <end position="304"/>
    </location>
</feature>
<evidence type="ECO:0000313" key="36">
    <source>
        <dbReference type="Ensembl" id="ENSACLP00000058453.1"/>
    </source>
</evidence>
<dbReference type="GO" id="GO:0014069">
    <property type="term" value="C:postsynaptic density"/>
    <property type="evidence" value="ECO:0007669"/>
    <property type="project" value="UniProtKB-SubCell"/>
</dbReference>
<evidence type="ECO:0000256" key="17">
    <source>
        <dbReference type="ARBA" id="ARBA00022842"/>
    </source>
</evidence>
<dbReference type="Pfam" id="PF03453">
    <property type="entry name" value="MoeA_N"/>
    <property type="match status" value="1"/>
</dbReference>
<proteinExistence type="inferred from homology"/>
<keyword evidence="25" id="KW-0449">Lipoprotein</keyword>
<evidence type="ECO:0000259" key="35">
    <source>
        <dbReference type="SMART" id="SM00852"/>
    </source>
</evidence>
<keyword evidence="13 33" id="KW-0808">Transferase</keyword>
<sequence length="767" mass="83351">MASDGMILTNHDHQIRVGVLTVSDSCFRNLAEDRSGVNLKDLVHDPSLLGGMIAAYKIVPDEIDEIKETLVDWCDEKELNLILTTGGTGFAPRDVTPEATKEVIEREAPGMSLAMLMGSLNVTPLGMLSRPVCGIRGKTLIINLPGSKKGSQECFQFILPALPHAIDLLRDAVVKVKEAADELEDLPSPPPPLSPPPNSSPRRQTEDKGVQCEEEDEEKKDSGVASTEDSSSSHITAASIAAKVPGQRRGEGRLEDNVKIPDSIISRGVQVLPRDAASLSTTPSESPRAQATSRLSTASCPTPKASRREFRAHLDEVITLKSRYSTLDQVNPLTFYAVDITKVARRHRMSPFPLTSMDKAFITVLEMTAVLGTEIINYRDGMGRVLAQDVYAKDNLPPFPASVKDGYAVRAADGPGDRFIIGESQAGEQPTQTVMPGQVMRVTTGAPIPCGADAVVQVEDTELLRESEDGTEELEVRILVQARPGQDIRPIGHDIKRGECVLAKGTHMGPSEIGLLATVGVTEVEVQKFPVVAVMSTGNELLNPEDDLHPGKIRDSNRSTLLATIQEHGYPTINLGIVGDNPDDLLNALNEGISRADVIITSGGVSMGEKDYLKQVLDIDLHAQIHFGRVFMKPGLPTTFATLDIDGARKLIFALPGNPVSAVVTCNLFVIPALRKMQGILDPRPTIIKARLSCDVKLDPRPEYHRCILTWHHQEPLPWAQSTGNQVNSRLMSMRSANGLLMLPPKTEQYVELHKGEVVDVMVIGRL</sequence>
<evidence type="ECO:0000256" key="11">
    <source>
        <dbReference type="ARBA" id="ARBA00022490"/>
    </source>
</evidence>
<dbReference type="PANTHER" id="PTHR10192:SF32">
    <property type="entry name" value="GEPHYRIN B ISOFORM X1"/>
    <property type="match status" value="1"/>
</dbReference>
<keyword evidence="24" id="KW-0966">Cell projection</keyword>
<evidence type="ECO:0000256" key="23">
    <source>
        <dbReference type="ARBA" id="ARBA00023268"/>
    </source>
</evidence>
<keyword evidence="19" id="KW-0472">Membrane</keyword>
<evidence type="ECO:0000313" key="37">
    <source>
        <dbReference type="Proteomes" id="UP000265100"/>
    </source>
</evidence>
<feature type="compositionally biased region" description="Pro residues" evidence="34">
    <location>
        <begin position="187"/>
        <end position="199"/>
    </location>
</feature>
<keyword evidence="11" id="KW-0963">Cytoplasm</keyword>
<keyword evidence="16" id="KW-0067">ATP-binding</keyword>
<comment type="function">
    <text evidence="29">Also has a catalytic activity and catalyzes two steps in the biosynthesis of the molybdenum cofactor. In the first step, molybdopterin is adenylated. Subsequently, molybdate is inserted into adenylated molybdopterin and AMP is released.</text>
</comment>
<dbReference type="InterPro" id="IPR008284">
    <property type="entry name" value="MoCF_biosynth_CS"/>
</dbReference>
<organism evidence="36 37">
    <name type="scientific">Astatotilapia calliptera</name>
    <name type="common">Eastern happy</name>
    <name type="synonym">Chromis callipterus</name>
    <dbReference type="NCBI Taxonomy" id="8154"/>
    <lineage>
        <taxon>Eukaryota</taxon>
        <taxon>Metazoa</taxon>
        <taxon>Chordata</taxon>
        <taxon>Craniata</taxon>
        <taxon>Vertebrata</taxon>
        <taxon>Euteleostomi</taxon>
        <taxon>Actinopterygii</taxon>
        <taxon>Neopterygii</taxon>
        <taxon>Teleostei</taxon>
        <taxon>Neoteleostei</taxon>
        <taxon>Acanthomorphata</taxon>
        <taxon>Ovalentaria</taxon>
        <taxon>Cichlomorphae</taxon>
        <taxon>Cichliformes</taxon>
        <taxon>Cichlidae</taxon>
        <taxon>African cichlids</taxon>
        <taxon>Pseudocrenilabrinae</taxon>
        <taxon>Haplochromini</taxon>
        <taxon>Astatotilapia</taxon>
    </lineage>
</organism>
<protein>
    <recommendedName>
        <fullName evidence="32">Gephyrin</fullName>
        <ecNumber evidence="9">2.10.1.1</ecNumber>
        <ecNumber evidence="8">2.7.7.75</ecNumber>
    </recommendedName>
</protein>
<dbReference type="GO" id="GO:0061598">
    <property type="term" value="F:molybdopterin adenylyltransferase activity"/>
    <property type="evidence" value="ECO:0007669"/>
    <property type="project" value="UniProtKB-UniRule"/>
</dbReference>
<evidence type="ECO:0000256" key="31">
    <source>
        <dbReference type="ARBA" id="ARBA00060421"/>
    </source>
</evidence>
<dbReference type="InterPro" id="IPR001453">
    <property type="entry name" value="MoaB/Mog_dom"/>
</dbReference>
<keyword evidence="37" id="KW-1185">Reference proteome</keyword>
<dbReference type="FunFam" id="2.40.340.10:FF:000001">
    <property type="entry name" value="Molybdopterin molybdenumtransferase"/>
    <property type="match status" value="1"/>
</dbReference>
<dbReference type="InterPro" id="IPR036688">
    <property type="entry name" value="MoeA_C_domain_IV_sf"/>
</dbReference>
<evidence type="ECO:0000256" key="2">
    <source>
        <dbReference type="ARBA" id="ARBA00004245"/>
    </source>
</evidence>
<keyword evidence="20 33" id="KW-0501">Molybdenum cofactor biosynthesis</keyword>
<dbReference type="Gene3D" id="3.40.980.10">
    <property type="entry name" value="MoaB/Mog-like domain"/>
    <property type="match status" value="2"/>
</dbReference>
<dbReference type="GO" id="GO:0061599">
    <property type="term" value="F:molybdopterin molybdotransferase activity"/>
    <property type="evidence" value="ECO:0007669"/>
    <property type="project" value="UniProtKB-UniRule"/>
</dbReference>
<dbReference type="PROSITE" id="PS01079">
    <property type="entry name" value="MOCF_BIOSYNTHESIS_2"/>
    <property type="match status" value="1"/>
</dbReference>
<reference evidence="36" key="1">
    <citation type="submission" date="2018-05" db="EMBL/GenBank/DDBJ databases">
        <authorList>
            <person name="Datahose"/>
        </authorList>
    </citation>
    <scope>NUCLEOTIDE SEQUENCE</scope>
</reference>
<feature type="domain" description="MoaB/Mog" evidence="35">
    <location>
        <begin position="18"/>
        <end position="165"/>
    </location>
</feature>
<dbReference type="CDD" id="cd00886">
    <property type="entry name" value="MogA_MoaB"/>
    <property type="match status" value="1"/>
</dbReference>
<evidence type="ECO:0000256" key="29">
    <source>
        <dbReference type="ARBA" id="ARBA00055539"/>
    </source>
</evidence>
<evidence type="ECO:0000256" key="3">
    <source>
        <dbReference type="ARBA" id="ARBA00004279"/>
    </source>
</evidence>
<feature type="region of interest" description="Disordered" evidence="34">
    <location>
        <begin position="180"/>
        <end position="259"/>
    </location>
</feature>
<keyword evidence="18" id="KW-0770">Synapse</keyword>
<dbReference type="GO" id="GO:0007529">
    <property type="term" value="P:establishment of synaptic specificity at neuromuscular junction"/>
    <property type="evidence" value="ECO:0007669"/>
    <property type="project" value="TreeGrafter"/>
</dbReference>
<dbReference type="InterPro" id="IPR038987">
    <property type="entry name" value="MoeA-like"/>
</dbReference>
<keyword evidence="21" id="KW-0206">Cytoskeleton</keyword>
<dbReference type="GO" id="GO:0030425">
    <property type="term" value="C:dendrite"/>
    <property type="evidence" value="ECO:0007669"/>
    <property type="project" value="UniProtKB-SubCell"/>
</dbReference>
<dbReference type="EC" id="2.7.7.75" evidence="8"/>
<dbReference type="NCBIfam" id="NF045515">
    <property type="entry name" value="Glp_gephyrin"/>
    <property type="match status" value="1"/>
</dbReference>
<dbReference type="EC" id="2.10.1.1" evidence="9"/>
<comment type="similarity">
    <text evidence="6">In the N-terminal section; belongs to the MoaB/Mog family.</text>
</comment>
<comment type="similarity">
    <text evidence="7">In the C-terminal section; belongs to the MoeA family.</text>
</comment>
<dbReference type="Gene3D" id="3.90.105.10">
    <property type="entry name" value="Molybdopterin biosynthesis moea protein, domain 2"/>
    <property type="match status" value="1"/>
</dbReference>
<dbReference type="FunFam" id="3.40.980.10:FF:000001">
    <property type="entry name" value="Molybdopterin molybdenumtransferase"/>
    <property type="match status" value="1"/>
</dbReference>
<evidence type="ECO:0000256" key="14">
    <source>
        <dbReference type="ARBA" id="ARBA00022723"/>
    </source>
</evidence>
<evidence type="ECO:0000256" key="18">
    <source>
        <dbReference type="ARBA" id="ARBA00023018"/>
    </source>
</evidence>
<dbReference type="FunFam" id="3.40.980.10:FF:000002">
    <property type="entry name" value="Molybdopterin molybdenumtransferase"/>
    <property type="match status" value="1"/>
</dbReference>
<keyword evidence="12 33" id="KW-0500">Molybdenum</keyword>
<keyword evidence="15" id="KW-0547">Nucleotide-binding</keyword>
<dbReference type="Proteomes" id="UP000265100">
    <property type="component" value="Chromosome 15"/>
</dbReference>
<evidence type="ECO:0000256" key="16">
    <source>
        <dbReference type="ARBA" id="ARBA00022840"/>
    </source>
</evidence>
<dbReference type="InterPro" id="IPR036425">
    <property type="entry name" value="MoaB/Mog-like_dom_sf"/>
</dbReference>
<dbReference type="GO" id="GO:0099634">
    <property type="term" value="C:postsynaptic specialization membrane"/>
    <property type="evidence" value="ECO:0007669"/>
    <property type="project" value="GOC"/>
</dbReference>
<evidence type="ECO:0000256" key="7">
    <source>
        <dbReference type="ARBA" id="ARBA00008339"/>
    </source>
</evidence>
<evidence type="ECO:0000256" key="15">
    <source>
        <dbReference type="ARBA" id="ARBA00022741"/>
    </source>
</evidence>
<dbReference type="InterPro" id="IPR005111">
    <property type="entry name" value="MoeA_C_domain_IV"/>
</dbReference>
<dbReference type="GO" id="GO:0005524">
    <property type="term" value="F:ATP binding"/>
    <property type="evidence" value="ECO:0007669"/>
    <property type="project" value="UniProtKB-UniRule"/>
</dbReference>
<evidence type="ECO:0000256" key="21">
    <source>
        <dbReference type="ARBA" id="ARBA00023212"/>
    </source>
</evidence>
<evidence type="ECO:0000256" key="12">
    <source>
        <dbReference type="ARBA" id="ARBA00022505"/>
    </source>
</evidence>
<comment type="function">
    <text evidence="33">Catalyzes two steps in the biosynthesis of the molybdenum cofactor. In the first step, molybdopterin is adenylated. Subsequently, molybdate is inserted into adenylated molybdopterin and AMP is released.</text>
</comment>
<evidence type="ECO:0000256" key="4">
    <source>
        <dbReference type="ARBA" id="ARBA00004514"/>
    </source>
</evidence>
<evidence type="ECO:0000256" key="6">
    <source>
        <dbReference type="ARBA" id="ARBA00007589"/>
    </source>
</evidence>
<dbReference type="SMART" id="SM00852">
    <property type="entry name" value="MoCF_biosynth"/>
    <property type="match status" value="2"/>
</dbReference>
<dbReference type="FunFam" id="3.90.105.10:FF:000004">
    <property type="entry name" value="Molybdopterin molybdenumtransferase"/>
    <property type="match status" value="1"/>
</dbReference>
<evidence type="ECO:0000256" key="19">
    <source>
        <dbReference type="ARBA" id="ARBA00023136"/>
    </source>
</evidence>
<dbReference type="SUPFAM" id="SSF63867">
    <property type="entry name" value="MoeA C-terminal domain-like"/>
    <property type="match status" value="1"/>
</dbReference>
<dbReference type="GO" id="GO:0046872">
    <property type="term" value="F:metal ion binding"/>
    <property type="evidence" value="ECO:0007669"/>
    <property type="project" value="UniProtKB-UniRule"/>
</dbReference>
<evidence type="ECO:0000256" key="22">
    <source>
        <dbReference type="ARBA" id="ARBA00023257"/>
    </source>
</evidence>
<comment type="function">
    <text evidence="30">Microtubule-associated protein involved in membrane protein-cytoskeleton interactions. It is thought to anchor the inhibitory glycine receptor (GLYR) to subsynaptic microtubules. Acts as a major instructive molecule at inhibitory synapses, where it also clusters GABA type A receptors.</text>
</comment>
<dbReference type="FunFam" id="2.170.190.11:FF:000001">
    <property type="entry name" value="Molybdopterin molybdenumtransferase"/>
    <property type="match status" value="1"/>
</dbReference>